<comment type="similarity">
    <text evidence="8">Belongs to the nanos family.</text>
</comment>
<evidence type="ECO:0000256" key="4">
    <source>
        <dbReference type="ARBA" id="ARBA00022771"/>
    </source>
</evidence>
<evidence type="ECO:0000256" key="2">
    <source>
        <dbReference type="ARBA" id="ARBA00022490"/>
    </source>
</evidence>
<feature type="domain" description="Nanos-type" evidence="9">
    <location>
        <begin position="127"/>
        <end position="181"/>
    </location>
</feature>
<evidence type="ECO:0000256" key="3">
    <source>
        <dbReference type="ARBA" id="ARBA00022723"/>
    </source>
</evidence>
<dbReference type="PANTHER" id="PTHR12887">
    <property type="entry name" value="NANOS PROTEIN"/>
    <property type="match status" value="1"/>
</dbReference>
<keyword evidence="2" id="KW-0963">Cytoplasm</keyword>
<dbReference type="InterPro" id="IPR024161">
    <property type="entry name" value="Znf_nanos-typ"/>
</dbReference>
<dbReference type="Gene3D" id="4.10.60.30">
    <property type="entry name" value="Nanos, RNA-binding domain"/>
    <property type="match status" value="1"/>
</dbReference>
<evidence type="ECO:0000313" key="11">
    <source>
        <dbReference type="Proteomes" id="UP000549394"/>
    </source>
</evidence>
<evidence type="ECO:0000256" key="1">
    <source>
        <dbReference type="ARBA" id="ARBA00004496"/>
    </source>
</evidence>
<dbReference type="InterPro" id="IPR038129">
    <property type="entry name" value="Nanos_sf"/>
</dbReference>
<sequence length="257" mass="28688">MAEGMNNKGSSANFQSFNPCNFGEDASIWRVEKSKVFPPFALNLNYRPFTPIPTPTSPPPPPPPLPSPLPAMRFLPPNLNCQPTAIPKIGIFGESITSTPFSYPQVIRPSPPKFNIPSRKDNSGAIFCVFCKNNRTASSTYMSHTIRDNDNKITCPLLRAYVCPVCFANGDNAHTIRYCPLTMYPHLLQHVTFSHWVSLPIKTQIRLATSAKENGLNLIEPVHPQSKLARLGESPQYKNKTIVEVITMLRNNELELI</sequence>
<dbReference type="OrthoDB" id="10010129at2759"/>
<keyword evidence="11" id="KW-1185">Reference proteome</keyword>
<evidence type="ECO:0000313" key="10">
    <source>
        <dbReference type="EMBL" id="CAD5119614.1"/>
    </source>
</evidence>
<comment type="caution">
    <text evidence="10">The sequence shown here is derived from an EMBL/GenBank/DDBJ whole genome shotgun (WGS) entry which is preliminary data.</text>
</comment>
<evidence type="ECO:0000259" key="9">
    <source>
        <dbReference type="PROSITE" id="PS51522"/>
    </source>
</evidence>
<dbReference type="GO" id="GO:0003723">
    <property type="term" value="F:RNA binding"/>
    <property type="evidence" value="ECO:0007669"/>
    <property type="project" value="UniProtKB-UniRule"/>
</dbReference>
<keyword evidence="4 8" id="KW-0863">Zinc-finger</keyword>
<evidence type="ECO:0000256" key="5">
    <source>
        <dbReference type="ARBA" id="ARBA00022833"/>
    </source>
</evidence>
<dbReference type="EMBL" id="CAJFCJ010000010">
    <property type="protein sequence ID" value="CAD5119614.1"/>
    <property type="molecule type" value="Genomic_DNA"/>
</dbReference>
<keyword evidence="5" id="KW-0862">Zinc</keyword>
<accession>A0A7I8VTH1</accession>
<dbReference type="GO" id="GO:0006417">
    <property type="term" value="P:regulation of translation"/>
    <property type="evidence" value="ECO:0007669"/>
    <property type="project" value="UniProtKB-UniRule"/>
</dbReference>
<protein>
    <submittedName>
        <fullName evidence="10">DgyrCDS8215</fullName>
    </submittedName>
</protein>
<dbReference type="PROSITE" id="PS51522">
    <property type="entry name" value="ZF_NANOS"/>
    <property type="match status" value="1"/>
</dbReference>
<keyword evidence="3" id="KW-0479">Metal-binding</keyword>
<proteinExistence type="inferred from homology"/>
<evidence type="ECO:0000256" key="8">
    <source>
        <dbReference type="PROSITE-ProRule" id="PRU00855"/>
    </source>
</evidence>
<keyword evidence="7 8" id="KW-0694">RNA-binding</keyword>
<evidence type="ECO:0000256" key="6">
    <source>
        <dbReference type="ARBA" id="ARBA00022845"/>
    </source>
</evidence>
<comment type="subcellular location">
    <subcellularLocation>
        <location evidence="1">Cytoplasm</location>
    </subcellularLocation>
</comment>
<dbReference type="GO" id="GO:0005737">
    <property type="term" value="C:cytoplasm"/>
    <property type="evidence" value="ECO:0007669"/>
    <property type="project" value="UniProtKB-SubCell"/>
</dbReference>
<dbReference type="GO" id="GO:0008270">
    <property type="term" value="F:zinc ion binding"/>
    <property type="evidence" value="ECO:0007669"/>
    <property type="project" value="UniProtKB-KW"/>
</dbReference>
<reference evidence="10 11" key="1">
    <citation type="submission" date="2020-08" db="EMBL/GenBank/DDBJ databases">
        <authorList>
            <person name="Hejnol A."/>
        </authorList>
    </citation>
    <scope>NUCLEOTIDE SEQUENCE [LARGE SCALE GENOMIC DNA]</scope>
</reference>
<evidence type="ECO:0000256" key="7">
    <source>
        <dbReference type="ARBA" id="ARBA00022884"/>
    </source>
</evidence>
<name>A0A7I8VTH1_9ANNE</name>
<dbReference type="InterPro" id="IPR008705">
    <property type="entry name" value="Nanos/Xcar2"/>
</dbReference>
<organism evidence="10 11">
    <name type="scientific">Dimorphilus gyrociliatus</name>
    <dbReference type="NCBI Taxonomy" id="2664684"/>
    <lineage>
        <taxon>Eukaryota</taxon>
        <taxon>Metazoa</taxon>
        <taxon>Spiralia</taxon>
        <taxon>Lophotrochozoa</taxon>
        <taxon>Annelida</taxon>
        <taxon>Polychaeta</taxon>
        <taxon>Polychaeta incertae sedis</taxon>
        <taxon>Dinophilidae</taxon>
        <taxon>Dimorphilus</taxon>
    </lineage>
</organism>
<keyword evidence="6 8" id="KW-0810">Translation regulation</keyword>
<gene>
    <name evidence="10" type="ORF">DGYR_LOCUS7822</name>
</gene>
<dbReference type="Proteomes" id="UP000549394">
    <property type="component" value="Unassembled WGS sequence"/>
</dbReference>
<dbReference type="AlphaFoldDB" id="A0A7I8VTH1"/>
<dbReference type="Pfam" id="PF05741">
    <property type="entry name" value="zf-nanos"/>
    <property type="match status" value="1"/>
</dbReference>